<dbReference type="EMBL" id="SACM01000001">
    <property type="protein sequence ID" value="RVT88858.1"/>
    <property type="molecule type" value="Genomic_DNA"/>
</dbReference>
<evidence type="ECO:0000256" key="6">
    <source>
        <dbReference type="ARBA" id="ARBA00023136"/>
    </source>
</evidence>
<organism evidence="8 9">
    <name type="scientific">Inhella crocodyli</name>
    <dbReference type="NCBI Taxonomy" id="2499851"/>
    <lineage>
        <taxon>Bacteria</taxon>
        <taxon>Pseudomonadati</taxon>
        <taxon>Pseudomonadota</taxon>
        <taxon>Betaproteobacteria</taxon>
        <taxon>Burkholderiales</taxon>
        <taxon>Sphaerotilaceae</taxon>
        <taxon>Inhella</taxon>
    </lineage>
</organism>
<evidence type="ECO:0000256" key="2">
    <source>
        <dbReference type="ARBA" id="ARBA00005811"/>
    </source>
</evidence>
<dbReference type="RefSeq" id="WP_127682312.1">
    <property type="nucleotide sequence ID" value="NZ_SACM01000001.1"/>
</dbReference>
<dbReference type="GO" id="GO:0015031">
    <property type="term" value="P:protein transport"/>
    <property type="evidence" value="ECO:0007669"/>
    <property type="project" value="UniProtKB-KW"/>
</dbReference>
<comment type="caution">
    <text evidence="8">The sequence shown here is derived from an EMBL/GenBank/DDBJ whole genome shotgun (WGS) entry which is preliminary data.</text>
</comment>
<dbReference type="GO" id="GO:0005886">
    <property type="term" value="C:plasma membrane"/>
    <property type="evidence" value="ECO:0007669"/>
    <property type="project" value="UniProtKB-SubCell"/>
</dbReference>
<evidence type="ECO:0000313" key="8">
    <source>
        <dbReference type="EMBL" id="RVT88858.1"/>
    </source>
</evidence>
<dbReference type="Pfam" id="PF02472">
    <property type="entry name" value="ExbD"/>
    <property type="match status" value="1"/>
</dbReference>
<gene>
    <name evidence="8" type="ORF">EOD73_07790</name>
</gene>
<keyword evidence="4 7" id="KW-0812">Transmembrane</keyword>
<evidence type="ECO:0000256" key="1">
    <source>
        <dbReference type="ARBA" id="ARBA00004162"/>
    </source>
</evidence>
<name>A0A437LTZ7_9BURK</name>
<comment type="subcellular location">
    <subcellularLocation>
        <location evidence="1">Cell membrane</location>
        <topology evidence="1">Single-pass membrane protein</topology>
    </subcellularLocation>
    <subcellularLocation>
        <location evidence="7">Cell membrane</location>
        <topology evidence="7">Single-pass type II membrane protein</topology>
    </subcellularLocation>
</comment>
<keyword evidence="5" id="KW-1133">Transmembrane helix</keyword>
<dbReference type="OrthoDB" id="9798629at2"/>
<proteinExistence type="inferred from homology"/>
<evidence type="ECO:0000313" key="9">
    <source>
        <dbReference type="Proteomes" id="UP000288587"/>
    </source>
</evidence>
<dbReference type="PANTHER" id="PTHR30558">
    <property type="entry name" value="EXBD MEMBRANE COMPONENT OF PMF-DRIVEN MACROMOLECULE IMPORT SYSTEM"/>
    <property type="match status" value="1"/>
</dbReference>
<dbReference type="InterPro" id="IPR003400">
    <property type="entry name" value="ExbD"/>
</dbReference>
<dbReference type="Gene3D" id="3.30.420.270">
    <property type="match status" value="1"/>
</dbReference>
<dbReference type="AlphaFoldDB" id="A0A437LTZ7"/>
<reference evidence="8 9" key="1">
    <citation type="submission" date="2019-01" db="EMBL/GenBank/DDBJ databases">
        <authorList>
            <person name="Chen W.-M."/>
        </authorList>
    </citation>
    <scope>NUCLEOTIDE SEQUENCE [LARGE SCALE GENOMIC DNA]</scope>
    <source>
        <strain evidence="8 9">CCP-18</strain>
    </source>
</reference>
<comment type="similarity">
    <text evidence="2 7">Belongs to the ExbD/TolR family.</text>
</comment>
<protein>
    <submittedName>
        <fullName evidence="8">Biopolymer transporter ExbD</fullName>
    </submittedName>
</protein>
<evidence type="ECO:0000256" key="4">
    <source>
        <dbReference type="ARBA" id="ARBA00022692"/>
    </source>
</evidence>
<sequence length="142" mass="14846">MSFGRLARRDAAPPMSDINMTPLIDVMLVLLVIFLVAAPLMGAALRLDLPTSTQAEPAPAEGTQRLAIDAEGRLFWNDQALAPAALTAQLKALGRAQPQAEVQLSADRAVPYGTVATWIDALQGAGLSRVAFVTAPQGASSP</sequence>
<keyword evidence="6" id="KW-0472">Membrane</keyword>
<keyword evidence="7" id="KW-0813">Transport</keyword>
<keyword evidence="7" id="KW-0653">Protein transport</keyword>
<evidence type="ECO:0000256" key="3">
    <source>
        <dbReference type="ARBA" id="ARBA00022475"/>
    </source>
</evidence>
<accession>A0A437LTZ7</accession>
<dbReference type="GO" id="GO:0022857">
    <property type="term" value="F:transmembrane transporter activity"/>
    <property type="evidence" value="ECO:0007669"/>
    <property type="project" value="InterPro"/>
</dbReference>
<dbReference type="PANTHER" id="PTHR30558:SF7">
    <property type="entry name" value="TOL-PAL SYSTEM PROTEIN TOLR"/>
    <property type="match status" value="1"/>
</dbReference>
<evidence type="ECO:0000256" key="5">
    <source>
        <dbReference type="ARBA" id="ARBA00022989"/>
    </source>
</evidence>
<dbReference type="Proteomes" id="UP000288587">
    <property type="component" value="Unassembled WGS sequence"/>
</dbReference>
<keyword evidence="3" id="KW-1003">Cell membrane</keyword>
<keyword evidence="9" id="KW-1185">Reference proteome</keyword>
<evidence type="ECO:0000256" key="7">
    <source>
        <dbReference type="RuleBase" id="RU003879"/>
    </source>
</evidence>